<evidence type="ECO:0000313" key="2">
    <source>
        <dbReference type="Proteomes" id="UP000033854"/>
    </source>
</evidence>
<comment type="caution">
    <text evidence="1">The sequence shown here is derived from an EMBL/GenBank/DDBJ whole genome shotgun (WGS) entry which is preliminary data.</text>
</comment>
<organism evidence="1 2">
    <name type="scientific">Candidatus Collierbacteria bacterium GW2011_GWA2_42_17</name>
    <dbReference type="NCBI Taxonomy" id="1618378"/>
    <lineage>
        <taxon>Bacteria</taxon>
        <taxon>Candidatus Collieribacteriota</taxon>
    </lineage>
</organism>
<sequence>MTQLRERTTYLKRNPGVEDWRWVDVFEMPGGGAGVIMGELDDYLETLEKLDIRLREQGIKVEMDLNPRETGFVLVDENNVPVPFDVVIKALFD</sequence>
<proteinExistence type="predicted"/>
<dbReference type="AlphaFoldDB" id="A0A0G1B8H3"/>
<gene>
    <name evidence="1" type="ORF">UV06_C0009G0021</name>
</gene>
<name>A0A0G1B8H3_9BACT</name>
<reference evidence="1 2" key="1">
    <citation type="journal article" date="2015" name="Nature">
        <title>rRNA introns, odd ribosomes, and small enigmatic genomes across a large radiation of phyla.</title>
        <authorList>
            <person name="Brown C.T."/>
            <person name="Hug L.A."/>
            <person name="Thomas B.C."/>
            <person name="Sharon I."/>
            <person name="Castelle C.J."/>
            <person name="Singh A."/>
            <person name="Wilkins M.J."/>
            <person name="Williams K.H."/>
            <person name="Banfield J.F."/>
        </authorList>
    </citation>
    <scope>NUCLEOTIDE SEQUENCE [LARGE SCALE GENOMIC DNA]</scope>
</reference>
<evidence type="ECO:0000313" key="1">
    <source>
        <dbReference type="EMBL" id="KKS42601.1"/>
    </source>
</evidence>
<protein>
    <submittedName>
        <fullName evidence="1">Uncharacterized protein</fullName>
    </submittedName>
</protein>
<accession>A0A0G1B8H3</accession>
<dbReference type="Proteomes" id="UP000033854">
    <property type="component" value="Unassembled WGS sequence"/>
</dbReference>
<dbReference type="EMBL" id="LCDA01000009">
    <property type="protein sequence ID" value="KKS42601.1"/>
    <property type="molecule type" value="Genomic_DNA"/>
</dbReference>